<keyword evidence="10" id="KW-1133">Transmembrane helix</keyword>
<keyword evidence="10" id="KW-0472">Membrane</keyword>
<dbReference type="SMART" id="SM00248">
    <property type="entry name" value="ANK"/>
    <property type="match status" value="9"/>
</dbReference>
<feature type="region of interest" description="Disordered" evidence="9">
    <location>
        <begin position="1195"/>
        <end position="1215"/>
    </location>
</feature>
<feature type="compositionally biased region" description="Basic residues" evidence="9">
    <location>
        <begin position="1450"/>
        <end position="1460"/>
    </location>
</feature>
<feature type="compositionally biased region" description="Polar residues" evidence="9">
    <location>
        <begin position="1249"/>
        <end position="1273"/>
    </location>
</feature>
<dbReference type="GO" id="GO:0004568">
    <property type="term" value="F:chitinase activity"/>
    <property type="evidence" value="ECO:0007669"/>
    <property type="project" value="UniProtKB-ARBA"/>
</dbReference>
<evidence type="ECO:0000256" key="4">
    <source>
        <dbReference type="ARBA" id="ARBA00022801"/>
    </source>
</evidence>
<keyword evidence="2" id="KW-0732">Signal</keyword>
<evidence type="ECO:0000256" key="6">
    <source>
        <dbReference type="ARBA" id="ARBA00023295"/>
    </source>
</evidence>
<dbReference type="SUPFAM" id="SSF51445">
    <property type="entry name" value="(Trans)glycosidases"/>
    <property type="match status" value="1"/>
</dbReference>
<dbReference type="PROSITE" id="PS50088">
    <property type="entry name" value="ANK_REPEAT"/>
    <property type="match status" value="2"/>
</dbReference>
<reference evidence="13" key="1">
    <citation type="submission" date="2021-02" db="EMBL/GenBank/DDBJ databases">
        <authorList>
            <person name="Nowell W R."/>
        </authorList>
    </citation>
    <scope>NUCLEOTIDE SEQUENCE</scope>
</reference>
<dbReference type="PANTHER" id="PTHR11177:SF317">
    <property type="entry name" value="CHITINASE 12-RELATED"/>
    <property type="match status" value="1"/>
</dbReference>
<dbReference type="CDD" id="cd02872">
    <property type="entry name" value="GH18_chitolectin_chitotriosidase"/>
    <property type="match status" value="1"/>
</dbReference>
<dbReference type="PROSITE" id="PS50297">
    <property type="entry name" value="ANK_REP_REGION"/>
    <property type="match status" value="2"/>
</dbReference>
<feature type="region of interest" description="Disordered" evidence="9">
    <location>
        <begin position="1249"/>
        <end position="1285"/>
    </location>
</feature>
<dbReference type="InterPro" id="IPR017853">
    <property type="entry name" value="GH"/>
</dbReference>
<dbReference type="InterPro" id="IPR002110">
    <property type="entry name" value="Ankyrin_rpt"/>
</dbReference>
<evidence type="ECO:0000313" key="13">
    <source>
        <dbReference type="EMBL" id="CAF3639550.1"/>
    </source>
</evidence>
<dbReference type="InterPro" id="IPR029070">
    <property type="entry name" value="Chitinase_insertion_sf"/>
</dbReference>
<dbReference type="GO" id="GO:0008061">
    <property type="term" value="F:chitin binding"/>
    <property type="evidence" value="ECO:0007669"/>
    <property type="project" value="InterPro"/>
</dbReference>
<dbReference type="InterPro" id="IPR003591">
    <property type="entry name" value="Leu-rich_rpt_typical-subtyp"/>
</dbReference>
<feature type="compositionally biased region" description="Polar residues" evidence="9">
    <location>
        <begin position="1205"/>
        <end position="1215"/>
    </location>
</feature>
<keyword evidence="5" id="KW-1015">Disulfide bond</keyword>
<feature type="repeat" description="ANK" evidence="7">
    <location>
        <begin position="497"/>
        <end position="529"/>
    </location>
</feature>
<evidence type="ECO:0000256" key="1">
    <source>
        <dbReference type="ARBA" id="ARBA00022614"/>
    </source>
</evidence>
<dbReference type="EMBL" id="CAJNYV010004062">
    <property type="protein sequence ID" value="CAF3639550.1"/>
    <property type="molecule type" value="Genomic_DNA"/>
</dbReference>
<dbReference type="GO" id="GO:0005975">
    <property type="term" value="P:carbohydrate metabolic process"/>
    <property type="evidence" value="ECO:0007669"/>
    <property type="project" value="InterPro"/>
</dbReference>
<dbReference type="Gene3D" id="3.10.50.10">
    <property type="match status" value="1"/>
</dbReference>
<gene>
    <name evidence="12" type="ORF">GRG538_LOCUS12213</name>
    <name evidence="13" type="ORF">KIK155_LOCUS22850</name>
</gene>
<evidence type="ECO:0000256" key="3">
    <source>
        <dbReference type="ARBA" id="ARBA00022737"/>
    </source>
</evidence>
<sequence>MNNDDDDDNYPGKLLHQAALYLNVDLLQDLLVGDEINNIDAIDRFGCTPLHTACISAAQATLQNDNRVLDSSLEFIMVLIDHGADLNVQTGERYDYKKVMKLFIVYILLLIAVSIHSIYSRQYVIGCYFTNWSQYRQGLGHFSPSHIDPSLCTHVYYAFANINVKTRSPSSFEMNDIKSIVDNNHMTSSSLMGMYGQLNLFKNKNRHLKTLLSLGGATVNATEFRYIFEVEKIRHEFIRNTIKYLRKYKFDGLDIDWEYPETEKDRRTFSSMVRDYRLAFQKEASTTNRTRLLLTAAVAAYRPKIEAGYNIKEIATFLDFINLMAYDYHGSWNTHIGFNSPLYPRSTEIGVQRLLNQQATVNTWLKGGCPPSKLVLGLGFYGRTFKLKEKNIANRRPYASSQGAGLPGNYTNSSGFLSYYEICNLIRKHHWQIAYDREQEVPFAYKDDQWVGFDNQRSVEKKCQFIAKQGLAGAMIWAIDLDDFTGNFCGQGKYPLLTKTPIHMIAEVGNEKILALLLFHKADVTIRDKHGYTPLLLAQINRKVDTVEMIQNEIELRQQVRHETEKKLLDACFDGDVAKAEQCLAHLGAHAKAVLNSSPNGSDTLNFLYRACRTGNVDLVKLLLKHGAIAKPHRQTSYSPLYIACRIGNLEIVQMILTHFPHLVCVATLEQILPFAAACSQGHLPIVQLLLTYPNYPFSSCSVFIDRLQRSYVFPFNLNAQDLNEQTSLYLSVLGGFFDVVEYLLSFRVHALTSSEVELFKRRSTHSYFTSERNEFKTEKNDHNLLYCFFSPIDSIVTLAEFNATLQKTNSSFCPFNLDIYSNTGRTALHEAIEQQNFKLVHLLVSNGANVNLSYEEISSRTSNTDTCFVTRSTALSCACRLGNIQLIEYLMNSLATDKEFLAFNSCKQSYLIGHLLKYRALQDNEFKLTKRQFASNSLYSFDEKFWSNIDLSKIWISTNEDKKDDNNNISETNYSVEPALKRRPSKRYQILTTSFEHIKSHFSSARPLSATTHSPSSSSSSSIPSIPVGIQWHHYGPLKTLDPLWFIQASIFVNKDTFTQLSDITASNRHLLFHCITRIDLSDNSLESLPIFLLQMYSLRILNVSNNQLGELPNDSNVWLCHQLTELDVSHNALTYLPSAMFQLRSLQRAYAAHNQLQYLPVEMWSAPILTDLNVANNSLKELPTPTFVAVKNGDKSGRHLTSRHSTNQSRTTSEFRSQATIISLNKLNINEVKPTTLSSSVTTANLSTVSPAASAPPRSTTFAQIAPTNNIPPSPDDEDELERRSQLKITYENPVSPPPVCTPVKRLCLWQNHITQSTHDDQQQGSNAKSSSASASTISRLNNLNLSYNQFEILPPMLCCLTPYLTSLNLSHNILTDPSTISSYPPRLKMLDLSFNRLTHSILVESLVVASRREKSYRKNRHFDTTASENICFRPELKEHNSQSDMSKRRRSRSVSRHKVLTSTNLTVGVNPLSKSDQAGQCCSHRRHSKLELLHDLNLSDNKINELSLLSIVKPSPDMDITVLRSSLLFPVLTRLNLSQNELVSIPSSISLLENLGTLILRDNLRLKEIPLSIGSMQKLWNLDLHGCGQSAKK</sequence>
<keyword evidence="1" id="KW-0433">Leucine-rich repeat</keyword>
<keyword evidence="6 8" id="KW-0326">Glycosidase</keyword>
<dbReference type="Pfam" id="PF00023">
    <property type="entry name" value="Ank"/>
    <property type="match status" value="3"/>
</dbReference>
<name>A0A818QEP4_9BILA</name>
<evidence type="ECO:0000313" key="12">
    <source>
        <dbReference type="EMBL" id="CAF3426012.1"/>
    </source>
</evidence>
<dbReference type="Proteomes" id="UP000663865">
    <property type="component" value="Unassembled WGS sequence"/>
</dbReference>
<dbReference type="InterPro" id="IPR036770">
    <property type="entry name" value="Ankyrin_rpt-contain_sf"/>
</dbReference>
<organism evidence="13 14">
    <name type="scientific">Rotaria socialis</name>
    <dbReference type="NCBI Taxonomy" id="392032"/>
    <lineage>
        <taxon>Eukaryota</taxon>
        <taxon>Metazoa</taxon>
        <taxon>Spiralia</taxon>
        <taxon>Gnathifera</taxon>
        <taxon>Rotifera</taxon>
        <taxon>Eurotatoria</taxon>
        <taxon>Bdelloidea</taxon>
        <taxon>Philodinida</taxon>
        <taxon>Philodinidae</taxon>
        <taxon>Rotaria</taxon>
    </lineage>
</organism>
<dbReference type="SMART" id="SM00364">
    <property type="entry name" value="LRR_BAC"/>
    <property type="match status" value="8"/>
</dbReference>
<dbReference type="InterPro" id="IPR001223">
    <property type="entry name" value="Glyco_hydro18_cat"/>
</dbReference>
<proteinExistence type="predicted"/>
<keyword evidence="7" id="KW-0040">ANK repeat</keyword>
<dbReference type="SMART" id="SM00369">
    <property type="entry name" value="LRR_TYP"/>
    <property type="match status" value="6"/>
</dbReference>
<comment type="caution">
    <text evidence="13">The sequence shown here is derived from an EMBL/GenBank/DDBJ whole genome shotgun (WGS) entry which is preliminary data.</text>
</comment>
<evidence type="ECO:0000313" key="14">
    <source>
        <dbReference type="Proteomes" id="UP000663865"/>
    </source>
</evidence>
<evidence type="ECO:0000256" key="5">
    <source>
        <dbReference type="ARBA" id="ARBA00023157"/>
    </source>
</evidence>
<dbReference type="Gene3D" id="1.25.40.20">
    <property type="entry name" value="Ankyrin repeat-containing domain"/>
    <property type="match status" value="5"/>
</dbReference>
<evidence type="ECO:0000256" key="2">
    <source>
        <dbReference type="ARBA" id="ARBA00022729"/>
    </source>
</evidence>
<dbReference type="PANTHER" id="PTHR11177">
    <property type="entry name" value="CHITINASE"/>
    <property type="match status" value="1"/>
</dbReference>
<keyword evidence="10" id="KW-0812">Transmembrane</keyword>
<dbReference type="Pfam" id="PF12796">
    <property type="entry name" value="Ank_2"/>
    <property type="match status" value="1"/>
</dbReference>
<protein>
    <recommendedName>
        <fullName evidence="11">GH18 domain-containing protein</fullName>
    </recommendedName>
</protein>
<feature type="repeat" description="ANK" evidence="7">
    <location>
        <begin position="824"/>
        <end position="856"/>
    </location>
</feature>
<dbReference type="GO" id="GO:0006032">
    <property type="term" value="P:chitin catabolic process"/>
    <property type="evidence" value="ECO:0007669"/>
    <property type="project" value="TreeGrafter"/>
</dbReference>
<dbReference type="GO" id="GO:0005576">
    <property type="term" value="C:extracellular region"/>
    <property type="evidence" value="ECO:0007669"/>
    <property type="project" value="TreeGrafter"/>
</dbReference>
<dbReference type="FunFam" id="3.10.50.10:FF:000004">
    <property type="entry name" value="Chitinase 5"/>
    <property type="match status" value="1"/>
</dbReference>
<evidence type="ECO:0000256" key="8">
    <source>
        <dbReference type="RuleBase" id="RU000489"/>
    </source>
</evidence>
<keyword evidence="4 8" id="KW-0378">Hydrolase</keyword>
<accession>A0A818QEP4</accession>
<dbReference type="EMBL" id="CAJNYT010001709">
    <property type="protein sequence ID" value="CAF3426012.1"/>
    <property type="molecule type" value="Genomic_DNA"/>
</dbReference>
<evidence type="ECO:0000259" key="11">
    <source>
        <dbReference type="PROSITE" id="PS51910"/>
    </source>
</evidence>
<dbReference type="PROSITE" id="PS01095">
    <property type="entry name" value="GH18_1"/>
    <property type="match status" value="1"/>
</dbReference>
<dbReference type="InterPro" id="IPR001579">
    <property type="entry name" value="Glyco_hydro_18_chit_AS"/>
</dbReference>
<evidence type="ECO:0000256" key="10">
    <source>
        <dbReference type="SAM" id="Phobius"/>
    </source>
</evidence>
<dbReference type="SUPFAM" id="SSF54556">
    <property type="entry name" value="Chitinase insertion domain"/>
    <property type="match status" value="1"/>
</dbReference>
<dbReference type="InterPro" id="IPR011583">
    <property type="entry name" value="Chitinase_II/V-like_cat"/>
</dbReference>
<dbReference type="SUPFAM" id="SSF48403">
    <property type="entry name" value="Ankyrin repeat"/>
    <property type="match status" value="2"/>
</dbReference>
<feature type="domain" description="GH18" evidence="11">
    <location>
        <begin position="123"/>
        <end position="507"/>
    </location>
</feature>
<evidence type="ECO:0000256" key="7">
    <source>
        <dbReference type="PROSITE-ProRule" id="PRU00023"/>
    </source>
</evidence>
<dbReference type="Pfam" id="PF00704">
    <property type="entry name" value="Glyco_hydro_18"/>
    <property type="match status" value="1"/>
</dbReference>
<dbReference type="Gene3D" id="3.20.20.80">
    <property type="entry name" value="Glycosidases"/>
    <property type="match status" value="1"/>
</dbReference>
<dbReference type="PROSITE" id="PS51910">
    <property type="entry name" value="GH18_2"/>
    <property type="match status" value="1"/>
</dbReference>
<dbReference type="InterPro" id="IPR001611">
    <property type="entry name" value="Leu-rich_rpt"/>
</dbReference>
<dbReference type="InterPro" id="IPR032675">
    <property type="entry name" value="LRR_dom_sf"/>
</dbReference>
<dbReference type="PROSITE" id="PS51450">
    <property type="entry name" value="LRR"/>
    <property type="match status" value="4"/>
</dbReference>
<dbReference type="SUPFAM" id="SSF52058">
    <property type="entry name" value="L domain-like"/>
    <property type="match status" value="1"/>
</dbReference>
<dbReference type="InterPro" id="IPR050314">
    <property type="entry name" value="Glycosyl_Hydrlase_18"/>
</dbReference>
<dbReference type="Proteomes" id="UP000663872">
    <property type="component" value="Unassembled WGS sequence"/>
</dbReference>
<feature type="transmembrane region" description="Helical" evidence="10">
    <location>
        <begin position="102"/>
        <end position="119"/>
    </location>
</feature>
<dbReference type="Gene3D" id="3.80.10.10">
    <property type="entry name" value="Ribonuclease Inhibitor"/>
    <property type="match status" value="3"/>
</dbReference>
<feature type="region of interest" description="Disordered" evidence="9">
    <location>
        <begin position="1441"/>
        <end position="1460"/>
    </location>
</feature>
<evidence type="ECO:0000256" key="9">
    <source>
        <dbReference type="SAM" id="MobiDB-lite"/>
    </source>
</evidence>
<keyword evidence="3" id="KW-0677">Repeat</keyword>
<dbReference type="SMART" id="SM00636">
    <property type="entry name" value="Glyco_18"/>
    <property type="match status" value="1"/>
</dbReference>